<organism evidence="1 2">
    <name type="scientific">Duganella vulcania</name>
    <dbReference type="NCBI Taxonomy" id="2692166"/>
    <lineage>
        <taxon>Bacteria</taxon>
        <taxon>Pseudomonadati</taxon>
        <taxon>Pseudomonadota</taxon>
        <taxon>Betaproteobacteria</taxon>
        <taxon>Burkholderiales</taxon>
        <taxon>Oxalobacteraceae</taxon>
        <taxon>Telluria group</taxon>
        <taxon>Duganella</taxon>
    </lineage>
</organism>
<dbReference type="AlphaFoldDB" id="A0A845GKF5"/>
<comment type="caution">
    <text evidence="1">The sequence shown here is derived from an EMBL/GenBank/DDBJ whole genome shotgun (WGS) entry which is preliminary data.</text>
</comment>
<dbReference type="Proteomes" id="UP000447355">
    <property type="component" value="Unassembled WGS sequence"/>
</dbReference>
<gene>
    <name evidence="1" type="ORF">GTP90_11385</name>
</gene>
<evidence type="ECO:0000313" key="1">
    <source>
        <dbReference type="EMBL" id="MYM94461.1"/>
    </source>
</evidence>
<evidence type="ECO:0000313" key="2">
    <source>
        <dbReference type="Proteomes" id="UP000447355"/>
    </source>
</evidence>
<accession>A0A845GKF5</accession>
<protein>
    <submittedName>
        <fullName evidence="1">Uncharacterized protein</fullName>
    </submittedName>
</protein>
<reference evidence="1" key="1">
    <citation type="submission" date="2019-12" db="EMBL/GenBank/DDBJ databases">
        <title>Novel species isolated from a subtropical stream in China.</title>
        <authorList>
            <person name="Lu H."/>
        </authorList>
    </citation>
    <scope>NUCLEOTIDE SEQUENCE [LARGE SCALE GENOMIC DNA]</scope>
    <source>
        <strain evidence="1">FT81W</strain>
    </source>
</reference>
<name>A0A845GKF5_9BURK</name>
<dbReference type="RefSeq" id="WP_161083633.1">
    <property type="nucleotide sequence ID" value="NZ_WWCX01000014.1"/>
</dbReference>
<sequence length="287" mass="32509">MSAVTKSGTHITFDINDVKSTISLLDNTTIGVKRNKNSKKETRHTKINVTFRQPMYFSRACLTMDGRSIQIYGRPASILDLPDSLLSPSEVEVLTFYEGKEKRRVINAFYFENSSPPATVHRLLERYNHLYAIDTNTINFKDIGTISFTTVYKGFLKDLGGGAYGQSSGETVFQDYRLNVPGNPEVSAWRVLISRIQESDPKPLGRIGIIVDSELGKIKDINFRREPLIDDFYLPPNFELIFASDKSGKEEYFSNKLIASCESNSKRMLGEIERDNRLVRVTDKVAV</sequence>
<dbReference type="EMBL" id="WWCX01000014">
    <property type="protein sequence ID" value="MYM94461.1"/>
    <property type="molecule type" value="Genomic_DNA"/>
</dbReference>
<proteinExistence type="predicted"/>